<evidence type="ECO:0000256" key="7">
    <source>
        <dbReference type="ARBA" id="ARBA00023180"/>
    </source>
</evidence>
<dbReference type="OrthoDB" id="10012075at2759"/>
<dbReference type="InterPro" id="IPR007110">
    <property type="entry name" value="Ig-like_dom"/>
</dbReference>
<evidence type="ECO:0000256" key="1">
    <source>
        <dbReference type="ARBA" id="ARBA00004236"/>
    </source>
</evidence>
<feature type="domain" description="Ig-like" evidence="9">
    <location>
        <begin position="13"/>
        <end position="51"/>
    </location>
</feature>
<dbReference type="InterPro" id="IPR013151">
    <property type="entry name" value="Immunoglobulin_dom"/>
</dbReference>
<dbReference type="InterPro" id="IPR051170">
    <property type="entry name" value="Neural/epithelial_adhesion"/>
</dbReference>
<keyword evidence="2" id="KW-1003">Cell membrane</keyword>
<evidence type="ECO:0000256" key="5">
    <source>
        <dbReference type="ARBA" id="ARBA00023136"/>
    </source>
</evidence>
<dbReference type="Pfam" id="PF13927">
    <property type="entry name" value="Ig_3"/>
    <property type="match status" value="1"/>
</dbReference>
<name>A0A2J7PZW3_9NEOP</name>
<reference evidence="10 11" key="1">
    <citation type="submission" date="2017-12" db="EMBL/GenBank/DDBJ databases">
        <title>Hemimetabolous genomes reveal molecular basis of termite eusociality.</title>
        <authorList>
            <person name="Harrison M.C."/>
            <person name="Jongepier E."/>
            <person name="Robertson H.M."/>
            <person name="Arning N."/>
            <person name="Bitard-Feildel T."/>
            <person name="Chao H."/>
            <person name="Childers C.P."/>
            <person name="Dinh H."/>
            <person name="Doddapaneni H."/>
            <person name="Dugan S."/>
            <person name="Gowin J."/>
            <person name="Greiner C."/>
            <person name="Han Y."/>
            <person name="Hu H."/>
            <person name="Hughes D.S.T."/>
            <person name="Huylmans A.-K."/>
            <person name="Kemena C."/>
            <person name="Kremer L.P.M."/>
            <person name="Lee S.L."/>
            <person name="Lopez-Ezquerra A."/>
            <person name="Mallet L."/>
            <person name="Monroy-Kuhn J.M."/>
            <person name="Moser A."/>
            <person name="Murali S.C."/>
            <person name="Muzny D.M."/>
            <person name="Otani S."/>
            <person name="Piulachs M.-D."/>
            <person name="Poelchau M."/>
            <person name="Qu J."/>
            <person name="Schaub F."/>
            <person name="Wada-Katsumata A."/>
            <person name="Worley K.C."/>
            <person name="Xie Q."/>
            <person name="Ylla G."/>
            <person name="Poulsen M."/>
            <person name="Gibbs R.A."/>
            <person name="Schal C."/>
            <person name="Richards S."/>
            <person name="Belles X."/>
            <person name="Korb J."/>
            <person name="Bornberg-Bauer E."/>
        </authorList>
    </citation>
    <scope>NUCLEOTIDE SEQUENCE [LARGE SCALE GENOMIC DNA]</scope>
    <source>
        <tissue evidence="10">Whole body</tissue>
    </source>
</reference>
<evidence type="ECO:0000256" key="2">
    <source>
        <dbReference type="ARBA" id="ARBA00022475"/>
    </source>
</evidence>
<keyword evidence="11" id="KW-1185">Reference proteome</keyword>
<keyword evidence="7" id="KW-0325">Glycoprotein</keyword>
<dbReference type="PROSITE" id="PS50835">
    <property type="entry name" value="IG_LIKE"/>
    <property type="match status" value="2"/>
</dbReference>
<proteinExistence type="predicted"/>
<comment type="subcellular location">
    <subcellularLocation>
        <location evidence="1">Cell membrane</location>
    </subcellularLocation>
</comment>
<gene>
    <name evidence="10" type="ORF">B7P43_G05280</name>
</gene>
<dbReference type="FunFam" id="2.60.40.10:FF:000328">
    <property type="entry name" value="CLUMA_CG000981, isoform A"/>
    <property type="match status" value="1"/>
</dbReference>
<comment type="caution">
    <text evidence="10">The sequence shown here is derived from an EMBL/GenBank/DDBJ whole genome shotgun (WGS) entry which is preliminary data.</text>
</comment>
<protein>
    <recommendedName>
        <fullName evidence="9">Ig-like domain-containing protein</fullName>
    </recommendedName>
</protein>
<dbReference type="InterPro" id="IPR003598">
    <property type="entry name" value="Ig_sub2"/>
</dbReference>
<evidence type="ECO:0000256" key="6">
    <source>
        <dbReference type="ARBA" id="ARBA00023157"/>
    </source>
</evidence>
<dbReference type="AlphaFoldDB" id="A0A2J7PZW3"/>
<dbReference type="GO" id="GO:0005886">
    <property type="term" value="C:plasma membrane"/>
    <property type="evidence" value="ECO:0007669"/>
    <property type="project" value="UniProtKB-SubCell"/>
</dbReference>
<evidence type="ECO:0000256" key="8">
    <source>
        <dbReference type="ARBA" id="ARBA00023319"/>
    </source>
</evidence>
<evidence type="ECO:0000256" key="4">
    <source>
        <dbReference type="ARBA" id="ARBA00022737"/>
    </source>
</evidence>
<keyword evidence="4" id="KW-0677">Repeat</keyword>
<dbReference type="InterPro" id="IPR013783">
    <property type="entry name" value="Ig-like_fold"/>
</dbReference>
<evidence type="ECO:0000259" key="9">
    <source>
        <dbReference type="PROSITE" id="PS50835"/>
    </source>
</evidence>
<dbReference type="SUPFAM" id="SSF48726">
    <property type="entry name" value="Immunoglobulin"/>
    <property type="match status" value="3"/>
</dbReference>
<dbReference type="STRING" id="105785.A0A2J7PZW3"/>
<dbReference type="SMART" id="SM00408">
    <property type="entry name" value="IGc2"/>
    <property type="match status" value="2"/>
</dbReference>
<dbReference type="GO" id="GO:0043005">
    <property type="term" value="C:neuron projection"/>
    <property type="evidence" value="ECO:0007669"/>
    <property type="project" value="TreeGrafter"/>
</dbReference>
<dbReference type="PANTHER" id="PTHR12231">
    <property type="entry name" value="CTX-RELATED TYPE I TRANSMEMBRANE PROTEIN"/>
    <property type="match status" value="1"/>
</dbReference>
<accession>A0A2J7PZW3</accession>
<dbReference type="Pfam" id="PF00047">
    <property type="entry name" value="ig"/>
    <property type="match status" value="1"/>
</dbReference>
<keyword evidence="3" id="KW-0732">Signal</keyword>
<dbReference type="SMART" id="SM00409">
    <property type="entry name" value="IG"/>
    <property type="match status" value="1"/>
</dbReference>
<evidence type="ECO:0000256" key="3">
    <source>
        <dbReference type="ARBA" id="ARBA00022729"/>
    </source>
</evidence>
<dbReference type="InterPro" id="IPR003599">
    <property type="entry name" value="Ig_sub"/>
</dbReference>
<dbReference type="Proteomes" id="UP000235965">
    <property type="component" value="Unassembled WGS sequence"/>
</dbReference>
<organism evidence="10 11">
    <name type="scientific">Cryptotermes secundus</name>
    <dbReference type="NCBI Taxonomy" id="105785"/>
    <lineage>
        <taxon>Eukaryota</taxon>
        <taxon>Metazoa</taxon>
        <taxon>Ecdysozoa</taxon>
        <taxon>Arthropoda</taxon>
        <taxon>Hexapoda</taxon>
        <taxon>Insecta</taxon>
        <taxon>Pterygota</taxon>
        <taxon>Neoptera</taxon>
        <taxon>Polyneoptera</taxon>
        <taxon>Dictyoptera</taxon>
        <taxon>Blattodea</taxon>
        <taxon>Blattoidea</taxon>
        <taxon>Termitoidae</taxon>
        <taxon>Kalotermitidae</taxon>
        <taxon>Cryptotermitinae</taxon>
        <taxon>Cryptotermes</taxon>
    </lineage>
</organism>
<sequence length="213" mass="23648">MFQMGHLDVVVPPDFVNEDTSGDVMVPEGGTVKLTCRARGYPIPHVLWRREDNIDLVIKEPSGVKTKDVVVPPDFVNEDTSGDVMVPEGGTVKLTCRARGYPIPHVLWRREDNIDLVIKEPSGVKTKVSTYQGEILKLSKITRSEMGAYLCIASNGVPPSVSKRIMVNVHFHPVIQVPNQLVGAPLNTDVTLECYVEASPKSINYWVRHTGKY</sequence>
<dbReference type="InterPro" id="IPR036179">
    <property type="entry name" value="Ig-like_dom_sf"/>
</dbReference>
<dbReference type="Gene3D" id="2.60.40.10">
    <property type="entry name" value="Immunoglobulins"/>
    <property type="match status" value="2"/>
</dbReference>
<dbReference type="InParanoid" id="A0A2J7PZW3"/>
<feature type="domain" description="Ig-like" evidence="9">
    <location>
        <begin position="73"/>
        <end position="162"/>
    </location>
</feature>
<keyword evidence="6" id="KW-1015">Disulfide bond</keyword>
<evidence type="ECO:0000313" key="10">
    <source>
        <dbReference type="EMBL" id="PNF21869.1"/>
    </source>
</evidence>
<dbReference type="EMBL" id="NEVH01020331">
    <property type="protein sequence ID" value="PNF21869.1"/>
    <property type="molecule type" value="Genomic_DNA"/>
</dbReference>
<keyword evidence="5" id="KW-0472">Membrane</keyword>
<evidence type="ECO:0000313" key="11">
    <source>
        <dbReference type="Proteomes" id="UP000235965"/>
    </source>
</evidence>
<keyword evidence="8" id="KW-0393">Immunoglobulin domain</keyword>
<dbReference type="PANTHER" id="PTHR12231:SF255">
    <property type="entry name" value="DPR-INTERACTING PROTEIN ALPHA, ISOFORM A"/>
    <property type="match status" value="1"/>
</dbReference>